<dbReference type="KEGG" id="cprv:CYPRO_2212"/>
<dbReference type="AlphaFoldDB" id="A0A345ULV8"/>
<protein>
    <submittedName>
        <fullName evidence="2">Uncharacterized protein</fullName>
    </submittedName>
</protein>
<feature type="compositionally biased region" description="Low complexity" evidence="1">
    <location>
        <begin position="92"/>
        <end position="101"/>
    </location>
</feature>
<keyword evidence="3" id="KW-1185">Reference proteome</keyword>
<dbReference type="EMBL" id="CP027806">
    <property type="protein sequence ID" value="AXJ01460.1"/>
    <property type="molecule type" value="Genomic_DNA"/>
</dbReference>
<feature type="region of interest" description="Disordered" evidence="1">
    <location>
        <begin position="83"/>
        <end position="129"/>
    </location>
</feature>
<evidence type="ECO:0000313" key="2">
    <source>
        <dbReference type="EMBL" id="AXJ01460.1"/>
    </source>
</evidence>
<name>A0A345ULV8_9BACT</name>
<evidence type="ECO:0000256" key="1">
    <source>
        <dbReference type="SAM" id="MobiDB-lite"/>
    </source>
</evidence>
<accession>A0A345ULV8</accession>
<feature type="region of interest" description="Disordered" evidence="1">
    <location>
        <begin position="38"/>
        <end position="63"/>
    </location>
</feature>
<proteinExistence type="predicted"/>
<sequence length="196" mass="22213">MPLETSMIGRIAAVKVPQVFLILRKMSKREAVRRGFRDRLQQPEQGRAFTRQKLPRQTVQQTDGNIESVRVDARGQHARELAGQRILPQNAVPEQQPVQRPQRPPNGPVPLKRPEHLPGKTVRNGHPQLKPERKIRWAAQQQEVVGLRRFVRAVVGRTVQPYQAVFFEQGFGFTGSQVPADARGLSDQPDNFAGDR</sequence>
<dbReference type="Proteomes" id="UP000254808">
    <property type="component" value="Chromosome"/>
</dbReference>
<reference evidence="2 3" key="1">
    <citation type="submission" date="2018-03" db="EMBL/GenBank/DDBJ databases">
        <title>Phenotypic and genomic properties of Cyclonatronum proteinivorum gen. nov., sp. nov., a haloalkaliphilic bacteroidete from soda lakes possessing Na+-translocating rhodopsin.</title>
        <authorList>
            <person name="Toshchakov S.V."/>
            <person name="Korzhenkov A."/>
            <person name="Samarov N.I."/>
            <person name="Kublanov I.V."/>
            <person name="Muntyan M.S."/>
            <person name="Sorokin D.Y."/>
        </authorList>
    </citation>
    <scope>NUCLEOTIDE SEQUENCE [LARGE SCALE GENOMIC DNA]</scope>
    <source>
        <strain evidence="2 3">Omega</strain>
    </source>
</reference>
<organism evidence="2 3">
    <name type="scientific">Cyclonatronum proteinivorum</name>
    <dbReference type="NCBI Taxonomy" id="1457365"/>
    <lineage>
        <taxon>Bacteria</taxon>
        <taxon>Pseudomonadati</taxon>
        <taxon>Balneolota</taxon>
        <taxon>Balneolia</taxon>
        <taxon>Balneolales</taxon>
        <taxon>Cyclonatronaceae</taxon>
        <taxon>Cyclonatronum</taxon>
    </lineage>
</organism>
<gene>
    <name evidence="2" type="ORF">CYPRO_2212</name>
</gene>
<evidence type="ECO:0000313" key="3">
    <source>
        <dbReference type="Proteomes" id="UP000254808"/>
    </source>
</evidence>